<keyword evidence="3" id="KW-1185">Reference proteome</keyword>
<sequence length="77" mass="8643">MCFSGRTRSSDQTVWMVGFLLINCLIFCAAEKTHFVLSLSLSKARSSSGIQEIKNRRTILGGEEKLGLSLKLRRSHK</sequence>
<name>A0AAV9AD66_ACOGR</name>
<feature type="transmembrane region" description="Helical" evidence="1">
    <location>
        <begin position="12"/>
        <end position="30"/>
    </location>
</feature>
<keyword evidence="1" id="KW-0812">Transmembrane</keyword>
<reference evidence="2" key="2">
    <citation type="submission" date="2023-06" db="EMBL/GenBank/DDBJ databases">
        <authorList>
            <person name="Ma L."/>
            <person name="Liu K.-W."/>
            <person name="Li Z."/>
            <person name="Hsiao Y.-Y."/>
            <person name="Qi Y."/>
            <person name="Fu T."/>
            <person name="Tang G."/>
            <person name="Zhang D."/>
            <person name="Sun W.-H."/>
            <person name="Liu D.-K."/>
            <person name="Li Y."/>
            <person name="Chen G.-Z."/>
            <person name="Liu X.-D."/>
            <person name="Liao X.-Y."/>
            <person name="Jiang Y.-T."/>
            <person name="Yu X."/>
            <person name="Hao Y."/>
            <person name="Huang J."/>
            <person name="Zhao X.-W."/>
            <person name="Ke S."/>
            <person name="Chen Y.-Y."/>
            <person name="Wu W.-L."/>
            <person name="Hsu J.-L."/>
            <person name="Lin Y.-F."/>
            <person name="Huang M.-D."/>
            <person name="Li C.-Y."/>
            <person name="Huang L."/>
            <person name="Wang Z.-W."/>
            <person name="Zhao X."/>
            <person name="Zhong W.-Y."/>
            <person name="Peng D.-H."/>
            <person name="Ahmad S."/>
            <person name="Lan S."/>
            <person name="Zhang J.-S."/>
            <person name="Tsai W.-C."/>
            <person name="Van De Peer Y."/>
            <person name="Liu Z.-J."/>
        </authorList>
    </citation>
    <scope>NUCLEOTIDE SEQUENCE</scope>
    <source>
        <strain evidence="2">SCP</strain>
        <tissue evidence="2">Leaves</tissue>
    </source>
</reference>
<dbReference type="AlphaFoldDB" id="A0AAV9AD66"/>
<keyword evidence="1" id="KW-1133">Transmembrane helix</keyword>
<evidence type="ECO:0000256" key="1">
    <source>
        <dbReference type="SAM" id="Phobius"/>
    </source>
</evidence>
<accession>A0AAV9AD66</accession>
<evidence type="ECO:0008006" key="4">
    <source>
        <dbReference type="Google" id="ProtNLM"/>
    </source>
</evidence>
<gene>
    <name evidence="2" type="ORF">QJS04_geneDACA020513</name>
</gene>
<protein>
    <recommendedName>
        <fullName evidence="4">Secreted protein</fullName>
    </recommendedName>
</protein>
<evidence type="ECO:0000313" key="2">
    <source>
        <dbReference type="EMBL" id="KAK1261962.1"/>
    </source>
</evidence>
<reference evidence="2" key="1">
    <citation type="journal article" date="2023" name="Nat. Commun.">
        <title>Diploid and tetraploid genomes of Acorus and the evolution of monocots.</title>
        <authorList>
            <person name="Ma L."/>
            <person name="Liu K.W."/>
            <person name="Li Z."/>
            <person name="Hsiao Y.Y."/>
            <person name="Qi Y."/>
            <person name="Fu T."/>
            <person name="Tang G.D."/>
            <person name="Zhang D."/>
            <person name="Sun W.H."/>
            <person name="Liu D.K."/>
            <person name="Li Y."/>
            <person name="Chen G.Z."/>
            <person name="Liu X.D."/>
            <person name="Liao X.Y."/>
            <person name="Jiang Y.T."/>
            <person name="Yu X."/>
            <person name="Hao Y."/>
            <person name="Huang J."/>
            <person name="Zhao X.W."/>
            <person name="Ke S."/>
            <person name="Chen Y.Y."/>
            <person name="Wu W.L."/>
            <person name="Hsu J.L."/>
            <person name="Lin Y.F."/>
            <person name="Huang M.D."/>
            <person name="Li C.Y."/>
            <person name="Huang L."/>
            <person name="Wang Z.W."/>
            <person name="Zhao X."/>
            <person name="Zhong W.Y."/>
            <person name="Peng D.H."/>
            <person name="Ahmad S."/>
            <person name="Lan S."/>
            <person name="Zhang J.S."/>
            <person name="Tsai W.C."/>
            <person name="Van de Peer Y."/>
            <person name="Liu Z.J."/>
        </authorList>
    </citation>
    <scope>NUCLEOTIDE SEQUENCE</scope>
    <source>
        <strain evidence="2">SCP</strain>
    </source>
</reference>
<organism evidence="2 3">
    <name type="scientific">Acorus gramineus</name>
    <name type="common">Dwarf sweet flag</name>
    <dbReference type="NCBI Taxonomy" id="55184"/>
    <lineage>
        <taxon>Eukaryota</taxon>
        <taxon>Viridiplantae</taxon>
        <taxon>Streptophyta</taxon>
        <taxon>Embryophyta</taxon>
        <taxon>Tracheophyta</taxon>
        <taxon>Spermatophyta</taxon>
        <taxon>Magnoliopsida</taxon>
        <taxon>Liliopsida</taxon>
        <taxon>Acoraceae</taxon>
        <taxon>Acorus</taxon>
    </lineage>
</organism>
<dbReference type="Proteomes" id="UP001179952">
    <property type="component" value="Unassembled WGS sequence"/>
</dbReference>
<comment type="caution">
    <text evidence="2">The sequence shown here is derived from an EMBL/GenBank/DDBJ whole genome shotgun (WGS) entry which is preliminary data.</text>
</comment>
<evidence type="ECO:0000313" key="3">
    <source>
        <dbReference type="Proteomes" id="UP001179952"/>
    </source>
</evidence>
<keyword evidence="1" id="KW-0472">Membrane</keyword>
<dbReference type="EMBL" id="JAUJYN010000010">
    <property type="protein sequence ID" value="KAK1261962.1"/>
    <property type="molecule type" value="Genomic_DNA"/>
</dbReference>
<proteinExistence type="predicted"/>